<dbReference type="AlphaFoldDB" id="A0AAE1WF13"/>
<reference evidence="2" key="1">
    <citation type="submission" date="2020-06" db="EMBL/GenBank/DDBJ databases">
        <authorList>
            <person name="Li T."/>
            <person name="Hu X."/>
            <person name="Zhang T."/>
            <person name="Song X."/>
            <person name="Zhang H."/>
            <person name="Dai N."/>
            <person name="Sheng W."/>
            <person name="Hou X."/>
            <person name="Wei L."/>
        </authorList>
    </citation>
    <scope>NUCLEOTIDE SEQUENCE</scope>
    <source>
        <strain evidence="2">K16</strain>
        <tissue evidence="2">Leaf</tissue>
    </source>
</reference>
<dbReference type="Proteomes" id="UP001289374">
    <property type="component" value="Unassembled WGS sequence"/>
</dbReference>
<keyword evidence="1" id="KW-1133">Transmembrane helix</keyword>
<dbReference type="InterPro" id="IPR056715">
    <property type="entry name" value="DUF7813"/>
</dbReference>
<evidence type="ECO:0000256" key="1">
    <source>
        <dbReference type="SAM" id="Phobius"/>
    </source>
</evidence>
<gene>
    <name evidence="2" type="ORF">Sango_1993000</name>
</gene>
<sequence length="177" mass="20549">MGRERCTGAAYGNIFFGEIEDQFVFFKVFLRMKFMPFANVAPWVIGHDGRAGFIVVWFLSDLMLGFLFAVDSWIAIVDARRGGREIVKEGCHMLVAMFCPAFEIRWLEAITCGSGVVLRRIFGDVFTLVFQSLMEVYFMVAWLVFYLQQDTRTMLEDHLEEENWKVFLRLPGDTQQN</sequence>
<evidence type="ECO:0000313" key="3">
    <source>
        <dbReference type="Proteomes" id="UP001289374"/>
    </source>
</evidence>
<reference evidence="2" key="2">
    <citation type="journal article" date="2024" name="Plant">
        <title>Genomic evolution and insights into agronomic trait innovations of Sesamum species.</title>
        <authorList>
            <person name="Miao H."/>
            <person name="Wang L."/>
            <person name="Qu L."/>
            <person name="Liu H."/>
            <person name="Sun Y."/>
            <person name="Le M."/>
            <person name="Wang Q."/>
            <person name="Wei S."/>
            <person name="Zheng Y."/>
            <person name="Lin W."/>
            <person name="Duan Y."/>
            <person name="Cao H."/>
            <person name="Xiong S."/>
            <person name="Wang X."/>
            <person name="Wei L."/>
            <person name="Li C."/>
            <person name="Ma Q."/>
            <person name="Ju M."/>
            <person name="Zhao R."/>
            <person name="Li G."/>
            <person name="Mu C."/>
            <person name="Tian Q."/>
            <person name="Mei H."/>
            <person name="Zhang T."/>
            <person name="Gao T."/>
            <person name="Zhang H."/>
        </authorList>
    </citation>
    <scope>NUCLEOTIDE SEQUENCE</scope>
    <source>
        <strain evidence="2">K16</strain>
    </source>
</reference>
<accession>A0AAE1WF13</accession>
<keyword evidence="1" id="KW-0472">Membrane</keyword>
<dbReference type="PANTHER" id="PTHR36353">
    <property type="entry name" value="TRANSMEMBRANE PROTEIN"/>
    <property type="match status" value="1"/>
</dbReference>
<dbReference type="PANTHER" id="PTHR36353:SF1">
    <property type="entry name" value="TRANSMEMBRANE PROTEIN"/>
    <property type="match status" value="1"/>
</dbReference>
<organism evidence="2 3">
    <name type="scientific">Sesamum angolense</name>
    <dbReference type="NCBI Taxonomy" id="2727404"/>
    <lineage>
        <taxon>Eukaryota</taxon>
        <taxon>Viridiplantae</taxon>
        <taxon>Streptophyta</taxon>
        <taxon>Embryophyta</taxon>
        <taxon>Tracheophyta</taxon>
        <taxon>Spermatophyta</taxon>
        <taxon>Magnoliopsida</taxon>
        <taxon>eudicotyledons</taxon>
        <taxon>Gunneridae</taxon>
        <taxon>Pentapetalae</taxon>
        <taxon>asterids</taxon>
        <taxon>lamiids</taxon>
        <taxon>Lamiales</taxon>
        <taxon>Pedaliaceae</taxon>
        <taxon>Sesamum</taxon>
    </lineage>
</organism>
<comment type="caution">
    <text evidence="2">The sequence shown here is derived from an EMBL/GenBank/DDBJ whole genome shotgun (WGS) entry which is preliminary data.</text>
</comment>
<keyword evidence="3" id="KW-1185">Reference proteome</keyword>
<keyword evidence="1" id="KW-0812">Transmembrane</keyword>
<feature type="transmembrane region" description="Helical" evidence="1">
    <location>
        <begin position="125"/>
        <end position="147"/>
    </location>
</feature>
<protein>
    <submittedName>
        <fullName evidence="2">Uncharacterized protein</fullName>
    </submittedName>
</protein>
<name>A0AAE1WF13_9LAMI</name>
<evidence type="ECO:0000313" key="2">
    <source>
        <dbReference type="EMBL" id="KAK4392152.1"/>
    </source>
</evidence>
<dbReference type="Pfam" id="PF25105">
    <property type="entry name" value="DUF7813"/>
    <property type="match status" value="1"/>
</dbReference>
<proteinExistence type="predicted"/>
<dbReference type="EMBL" id="JACGWL010000011">
    <property type="protein sequence ID" value="KAK4392152.1"/>
    <property type="molecule type" value="Genomic_DNA"/>
</dbReference>
<feature type="transmembrane region" description="Helical" evidence="1">
    <location>
        <begin position="51"/>
        <end position="76"/>
    </location>
</feature>